<evidence type="ECO:0000256" key="2">
    <source>
        <dbReference type="SAM" id="MobiDB-lite"/>
    </source>
</evidence>
<dbReference type="KEGG" id="rhy:RD110_21925"/>
<sequence>MYIDLNRRFRELIEDPAASGSDQVPLTPSLNGCDWDRLLTHYRVVVLSEAGAGKTAEIRQVTKTLRARGKFAFFLRLENLHQSFDTSFEEGSIEEFDQWLRTSDEGWLLLDSIDEARLRSSRDFELALGTLGVRLKSAMQRTHVVLTGRTAAWRPFSDLALCSRKLPFKEQRNVATGTSGGGASESSRPLLTKGRPDGAEGYKLYALEDLTPLQVRLYAEARKVEDINQLIDELDRSDGWAFTTRPLDLDELLDFWQTHRRIGSRLEFLRASIDRRLKESTEDRAELTPLTPHRAREGVRRIAAACTLMRQQSIAVPDGSQTHRGLQVDVVLADWPAKERSVLLQRAIFDEEIYGTVRFHHRVVREYLTAEWMAEQLKDNVARPSIEALLFRVQYNLLVVNPTTKPILSWLAHLDPRIQEEILRIAPAILLNDGDPSHLPLHIRTGVLATMCADLAAGAPRDYADYAAIQRFAADDLTGEILALLERYNEEEAQNFLLRMVWQGKLTAALGAILAIALSTKTPHHPRIFAIRALDAIGSPADLAQVRSSIAEETGELNRDLVAELLNRAPTTAETLEWLRSCFERMLPPGQFAHDSLSSAMRLFMAGLNPESSALAIAHFCDLLNQEPFVKTERCDIAERYVWLLSPSTLALETLIRARHPSSMEKPAISLLARLPVAQAYNVYNVASNAPDLQFLIQSWPELQFALFWHLVERARAARRRNDRAITDFWQAMIFHSYVKFQPEHFDRAVADIVSHPLPDDKLVALSVALQTFNLGGRLPAQEADLRIACRGQPPQVGQRLEEAFNPPAMTAATRRMQRTNAVAEQRAKKKAAKAAENLEAARKWLRDNLERVRSGNSEDRDPVHELSYLYEQIHSAESNSSTWGASNWQPLISTFGMEIAEAYREGLRRYWRRHRPQLVSEGAAMNSTPRTDILGLGGLYIECSEMEGCVSSFDSDEIDLAFRYAIRELNGFPAWFKTLNQAAPEQVRDLLLREIDFELTLSTAQSRPHYVIDDIAWSAPWSWDSLGPALLDRLQMDRELHDTTLQHLLDIVQGSCASDEELCRVASAKCASPLPSPTLARWFAVWTGVDPERAIAALQVRCDGWSTDGERTKFFMQFLVALIGGRHGHSASGRRAYANAPHLKTLYLLAHLHVRMAEDIDRSGKGVYSPGLRDDAQDARENLLSTLRAQTGKETFMALTDIALNHPNVTQRPYFESFARQVAEADSVGTPWSEAQVRDFQLTLECTPKNHRELFDLSVRSLNALRSDLEQGDSSNALILTGVKKETLVRNYIGGWLRSQARGRYAVPQEEELADAKRPDIRFLGQNFDGPVPVELKLADNWSGPPLFERLENQLCGDYLRDVRSRCGIFLLVYRGEKSGWNLPGNGTTVDFDGLVDALKNQAKSLLLGLANIDDIRVIGIDLTKRNS</sequence>
<reference evidence="3 4" key="1">
    <citation type="submission" date="2017-01" db="EMBL/GenBank/DDBJ databases">
        <authorList>
            <person name="Mah S.A."/>
            <person name="Swanson W.J."/>
            <person name="Moy G.W."/>
            <person name="Vacquier V.D."/>
        </authorList>
    </citation>
    <scope>NUCLEOTIDE SEQUENCE [LARGE SCALE GENOMIC DNA]</scope>
    <source>
        <strain evidence="3 4">DCY110</strain>
    </source>
</reference>
<feature type="coiled-coil region" evidence="1">
    <location>
        <begin position="822"/>
        <end position="849"/>
    </location>
</feature>
<dbReference type="STRING" id="1842727.RD110_21925"/>
<name>A0A1P8K0K6_9BURK</name>
<proteinExistence type="predicted"/>
<evidence type="ECO:0000256" key="1">
    <source>
        <dbReference type="SAM" id="Coils"/>
    </source>
</evidence>
<gene>
    <name evidence="3" type="ORF">RD110_21925</name>
</gene>
<evidence type="ECO:0000313" key="4">
    <source>
        <dbReference type="Proteomes" id="UP000186609"/>
    </source>
</evidence>
<dbReference type="RefSeq" id="WP_076201993.1">
    <property type="nucleotide sequence ID" value="NZ_CP019236.1"/>
</dbReference>
<accession>A0A1P8K0K6</accession>
<evidence type="ECO:0000313" key="3">
    <source>
        <dbReference type="EMBL" id="APW39544.1"/>
    </source>
</evidence>
<keyword evidence="4" id="KW-1185">Reference proteome</keyword>
<organism evidence="3 4">
    <name type="scientific">Rhodoferax koreensis</name>
    <dbReference type="NCBI Taxonomy" id="1842727"/>
    <lineage>
        <taxon>Bacteria</taxon>
        <taxon>Pseudomonadati</taxon>
        <taxon>Pseudomonadota</taxon>
        <taxon>Betaproteobacteria</taxon>
        <taxon>Burkholderiales</taxon>
        <taxon>Comamonadaceae</taxon>
        <taxon>Rhodoferax</taxon>
    </lineage>
</organism>
<keyword evidence="1" id="KW-0175">Coiled coil</keyword>
<dbReference type="InterPro" id="IPR027417">
    <property type="entry name" value="P-loop_NTPase"/>
</dbReference>
<feature type="region of interest" description="Disordered" evidence="2">
    <location>
        <begin position="173"/>
        <end position="195"/>
    </location>
</feature>
<dbReference type="Gene3D" id="3.40.50.300">
    <property type="entry name" value="P-loop containing nucleotide triphosphate hydrolases"/>
    <property type="match status" value="1"/>
</dbReference>
<protein>
    <submittedName>
        <fullName evidence="3">Uncharacterized protein</fullName>
    </submittedName>
</protein>
<dbReference type="EMBL" id="CP019236">
    <property type="protein sequence ID" value="APW39544.1"/>
    <property type="molecule type" value="Genomic_DNA"/>
</dbReference>
<dbReference type="Proteomes" id="UP000186609">
    <property type="component" value="Chromosome"/>
</dbReference>
<dbReference type="OrthoDB" id="336284at2"/>